<gene>
    <name evidence="3" type="ORF">PDE_05934</name>
</gene>
<evidence type="ECO:0000259" key="2">
    <source>
        <dbReference type="Pfam" id="PF13391"/>
    </source>
</evidence>
<evidence type="ECO:0000256" key="1">
    <source>
        <dbReference type="SAM" id="MobiDB-lite"/>
    </source>
</evidence>
<dbReference type="EMBL" id="KB644412">
    <property type="protein sequence ID" value="EPS30980.1"/>
    <property type="molecule type" value="Genomic_DNA"/>
</dbReference>
<accession>S7ZK27</accession>
<protein>
    <recommendedName>
        <fullName evidence="2">HNH nuclease domain-containing protein</fullName>
    </recommendedName>
</protein>
<keyword evidence="4" id="KW-1185">Reference proteome</keyword>
<name>S7ZK27_PENO1</name>
<evidence type="ECO:0000313" key="4">
    <source>
        <dbReference type="Proteomes" id="UP000019376"/>
    </source>
</evidence>
<sequence>MAQAPPRPAASDASFMSIDTEDPEDWKELATSAKERIASYKPTRRHHKDELPIQRALNAFVDHLPQDGLFMNLYTGLAVPMKARPAQSVVTPSPHTQRNAQDEAVAGYTDRSQSQTLDFRSGCLRRDSYRYIITDVVDFEHWDENEGPYSAKVANAEVAHIIIFSFGSWKSITEELNAARLWRVLYTCFPDIRRASLESGTINSYSNGITLQSACHREFGKFKLALKPIEMRRTSMK</sequence>
<dbReference type="InterPro" id="IPR003615">
    <property type="entry name" value="HNH_nuc"/>
</dbReference>
<reference evidence="3 4" key="1">
    <citation type="journal article" date="2013" name="PLoS ONE">
        <title>Genomic and secretomic analyses reveal unique features of the lignocellulolytic enzyme system of Penicillium decumbens.</title>
        <authorList>
            <person name="Liu G."/>
            <person name="Zhang L."/>
            <person name="Wei X."/>
            <person name="Zou G."/>
            <person name="Qin Y."/>
            <person name="Ma L."/>
            <person name="Li J."/>
            <person name="Zheng H."/>
            <person name="Wang S."/>
            <person name="Wang C."/>
            <person name="Xun L."/>
            <person name="Zhao G.-P."/>
            <person name="Zhou Z."/>
            <person name="Qu Y."/>
        </authorList>
    </citation>
    <scope>NUCLEOTIDE SEQUENCE [LARGE SCALE GENOMIC DNA]</scope>
    <source>
        <strain evidence="4">114-2 / CGMCC 5302</strain>
    </source>
</reference>
<dbReference type="Pfam" id="PF13391">
    <property type="entry name" value="HNH_2"/>
    <property type="match status" value="1"/>
</dbReference>
<organism evidence="3 4">
    <name type="scientific">Penicillium oxalicum (strain 114-2 / CGMCC 5302)</name>
    <name type="common">Penicillium decumbens</name>
    <dbReference type="NCBI Taxonomy" id="933388"/>
    <lineage>
        <taxon>Eukaryota</taxon>
        <taxon>Fungi</taxon>
        <taxon>Dikarya</taxon>
        <taxon>Ascomycota</taxon>
        <taxon>Pezizomycotina</taxon>
        <taxon>Eurotiomycetes</taxon>
        <taxon>Eurotiomycetidae</taxon>
        <taxon>Eurotiales</taxon>
        <taxon>Aspergillaceae</taxon>
        <taxon>Penicillium</taxon>
    </lineage>
</organism>
<dbReference type="OrthoDB" id="2104739at2759"/>
<dbReference type="Proteomes" id="UP000019376">
    <property type="component" value="Unassembled WGS sequence"/>
</dbReference>
<dbReference type="HOGENOM" id="CLU_049186_0_0_1"/>
<dbReference type="AlphaFoldDB" id="S7ZK27"/>
<proteinExistence type="predicted"/>
<evidence type="ECO:0000313" key="3">
    <source>
        <dbReference type="EMBL" id="EPS30980.1"/>
    </source>
</evidence>
<feature type="domain" description="HNH nuclease" evidence="2">
    <location>
        <begin position="157"/>
        <end position="226"/>
    </location>
</feature>
<dbReference type="PhylomeDB" id="S7ZK27"/>
<feature type="region of interest" description="Disordered" evidence="1">
    <location>
        <begin position="1"/>
        <end position="25"/>
    </location>
</feature>
<dbReference type="STRING" id="933388.S7ZK27"/>